<sequence>MEERSIREGFGNLSSSRRVKNPQRELTKMSVVYHPAPSINLQRFSLETAKFIGTDSFVFVHCHVIVCNATDPDSECAKKRPSGNRGKRQVSDHQMDEKYSLTQGPLLHVREKKEEKESNGGASNEKNASDTTFVVGLVVICIACLAAMGTGLVIFRKLRDKLSTAEVYSDHEKEKPEH</sequence>
<dbReference type="Proteomes" id="UP000225706">
    <property type="component" value="Unassembled WGS sequence"/>
</dbReference>
<keyword evidence="2" id="KW-1015">Disulfide bond</keyword>
<organism evidence="6 7">
    <name type="scientific">Stylophora pistillata</name>
    <name type="common">Smooth cauliflower coral</name>
    <dbReference type="NCBI Taxonomy" id="50429"/>
    <lineage>
        <taxon>Eukaryota</taxon>
        <taxon>Metazoa</taxon>
        <taxon>Cnidaria</taxon>
        <taxon>Anthozoa</taxon>
        <taxon>Hexacorallia</taxon>
        <taxon>Scleractinia</taxon>
        <taxon>Astrocoeniina</taxon>
        <taxon>Pocilloporidae</taxon>
        <taxon>Stylophora</taxon>
    </lineage>
</organism>
<evidence type="ECO:0000256" key="2">
    <source>
        <dbReference type="ARBA" id="ARBA00023157"/>
    </source>
</evidence>
<dbReference type="PANTHER" id="PTHR14002">
    <property type="entry name" value="ENDOGLIN/TGF-BETA RECEPTOR TYPE III"/>
    <property type="match status" value="1"/>
</dbReference>
<evidence type="ECO:0000256" key="3">
    <source>
        <dbReference type="SAM" id="MobiDB-lite"/>
    </source>
</evidence>
<name>A0A2B4RWR9_STYPI</name>
<evidence type="ECO:0000313" key="7">
    <source>
        <dbReference type="Proteomes" id="UP000225706"/>
    </source>
</evidence>
<dbReference type="OrthoDB" id="5968655at2759"/>
<protein>
    <recommendedName>
        <fullName evidence="5">ZP domain-containing protein</fullName>
    </recommendedName>
</protein>
<proteinExistence type="predicted"/>
<dbReference type="EMBL" id="LSMT01000270">
    <property type="protein sequence ID" value="PFX21606.1"/>
    <property type="molecule type" value="Genomic_DNA"/>
</dbReference>
<feature type="compositionally biased region" description="Basic residues" evidence="3">
    <location>
        <begin position="79"/>
        <end position="88"/>
    </location>
</feature>
<evidence type="ECO:0000256" key="1">
    <source>
        <dbReference type="ARBA" id="ARBA00022729"/>
    </source>
</evidence>
<gene>
    <name evidence="6" type="ORF">AWC38_SpisGene13901</name>
</gene>
<dbReference type="InterPro" id="IPR055355">
    <property type="entry name" value="ZP-C"/>
</dbReference>
<evidence type="ECO:0000259" key="5">
    <source>
        <dbReference type="PROSITE" id="PS51034"/>
    </source>
</evidence>
<keyword evidence="4" id="KW-0472">Membrane</keyword>
<dbReference type="PROSITE" id="PS51034">
    <property type="entry name" value="ZP_2"/>
    <property type="match status" value="1"/>
</dbReference>
<evidence type="ECO:0000313" key="6">
    <source>
        <dbReference type="EMBL" id="PFX21606.1"/>
    </source>
</evidence>
<keyword evidence="4" id="KW-1133">Transmembrane helix</keyword>
<dbReference type="InterPro" id="IPR001507">
    <property type="entry name" value="ZP_dom"/>
</dbReference>
<feature type="domain" description="ZP" evidence="5">
    <location>
        <begin position="1"/>
        <end position="83"/>
    </location>
</feature>
<dbReference type="Pfam" id="PF00100">
    <property type="entry name" value="Zona_pellucida"/>
    <property type="match status" value="1"/>
</dbReference>
<accession>A0A2B4RWR9</accession>
<keyword evidence="4" id="KW-0812">Transmembrane</keyword>
<feature type="region of interest" description="Disordered" evidence="3">
    <location>
        <begin position="73"/>
        <end position="105"/>
    </location>
</feature>
<comment type="caution">
    <text evidence="6">The sequence shown here is derived from an EMBL/GenBank/DDBJ whole genome shotgun (WGS) entry which is preliminary data.</text>
</comment>
<dbReference type="AlphaFoldDB" id="A0A2B4RWR9"/>
<dbReference type="PANTHER" id="PTHR14002:SF43">
    <property type="entry name" value="DELTA-LIKE PROTEIN"/>
    <property type="match status" value="1"/>
</dbReference>
<reference evidence="7" key="1">
    <citation type="journal article" date="2017" name="bioRxiv">
        <title>Comparative analysis of the genomes of Stylophora pistillata and Acropora digitifera provides evidence for extensive differences between species of corals.</title>
        <authorList>
            <person name="Voolstra C.R."/>
            <person name="Li Y."/>
            <person name="Liew Y.J."/>
            <person name="Baumgarten S."/>
            <person name="Zoccola D."/>
            <person name="Flot J.-F."/>
            <person name="Tambutte S."/>
            <person name="Allemand D."/>
            <person name="Aranda M."/>
        </authorList>
    </citation>
    <scope>NUCLEOTIDE SEQUENCE [LARGE SCALE GENOMIC DNA]</scope>
</reference>
<evidence type="ECO:0000256" key="4">
    <source>
        <dbReference type="SAM" id="Phobius"/>
    </source>
</evidence>
<dbReference type="Gene3D" id="2.60.40.4100">
    <property type="entry name" value="Zona pellucida, ZP-C domain"/>
    <property type="match status" value="1"/>
</dbReference>
<keyword evidence="7" id="KW-1185">Reference proteome</keyword>
<dbReference type="InterPro" id="IPR042235">
    <property type="entry name" value="ZP-C_dom"/>
</dbReference>
<feature type="region of interest" description="Disordered" evidence="3">
    <location>
        <begin position="1"/>
        <end position="22"/>
    </location>
</feature>
<feature type="transmembrane region" description="Helical" evidence="4">
    <location>
        <begin position="133"/>
        <end position="155"/>
    </location>
</feature>
<keyword evidence="1" id="KW-0732">Signal</keyword>
<feature type="compositionally biased region" description="Basic and acidic residues" evidence="3">
    <location>
        <begin position="89"/>
        <end position="99"/>
    </location>
</feature>